<keyword evidence="3" id="KW-1185">Reference proteome</keyword>
<sequence>MCLVGMKPRASRVIVKRGGHCDGPGKDSIWAVNPVKTLSKGVYSYDLFISHCGHFKSYTLIQGWLGETNDCCQKYGDVRNSISERQVQGRPRPSGGRGGERADIARAPVL</sequence>
<proteinExistence type="predicted"/>
<evidence type="ECO:0000313" key="3">
    <source>
        <dbReference type="Proteomes" id="UP000299102"/>
    </source>
</evidence>
<evidence type="ECO:0000313" key="2">
    <source>
        <dbReference type="EMBL" id="GBP24233.1"/>
    </source>
</evidence>
<dbReference type="Proteomes" id="UP000299102">
    <property type="component" value="Unassembled WGS sequence"/>
</dbReference>
<organism evidence="2 3">
    <name type="scientific">Eumeta variegata</name>
    <name type="common">Bagworm moth</name>
    <name type="synonym">Eumeta japonica</name>
    <dbReference type="NCBI Taxonomy" id="151549"/>
    <lineage>
        <taxon>Eukaryota</taxon>
        <taxon>Metazoa</taxon>
        <taxon>Ecdysozoa</taxon>
        <taxon>Arthropoda</taxon>
        <taxon>Hexapoda</taxon>
        <taxon>Insecta</taxon>
        <taxon>Pterygota</taxon>
        <taxon>Neoptera</taxon>
        <taxon>Endopterygota</taxon>
        <taxon>Lepidoptera</taxon>
        <taxon>Glossata</taxon>
        <taxon>Ditrysia</taxon>
        <taxon>Tineoidea</taxon>
        <taxon>Psychidae</taxon>
        <taxon>Oiketicinae</taxon>
        <taxon>Eumeta</taxon>
    </lineage>
</organism>
<accession>A0A4C1UCL4</accession>
<feature type="compositionally biased region" description="Low complexity" evidence="1">
    <location>
        <begin position="85"/>
        <end position="94"/>
    </location>
</feature>
<protein>
    <submittedName>
        <fullName evidence="2">Uncharacterized protein</fullName>
    </submittedName>
</protein>
<comment type="caution">
    <text evidence="2">The sequence shown here is derived from an EMBL/GenBank/DDBJ whole genome shotgun (WGS) entry which is preliminary data.</text>
</comment>
<dbReference type="EMBL" id="BGZK01000159">
    <property type="protein sequence ID" value="GBP24233.1"/>
    <property type="molecule type" value="Genomic_DNA"/>
</dbReference>
<gene>
    <name evidence="2" type="ORF">EVAR_80086_1</name>
</gene>
<evidence type="ECO:0000256" key="1">
    <source>
        <dbReference type="SAM" id="MobiDB-lite"/>
    </source>
</evidence>
<feature type="region of interest" description="Disordered" evidence="1">
    <location>
        <begin position="83"/>
        <end position="110"/>
    </location>
</feature>
<dbReference type="AlphaFoldDB" id="A0A4C1UCL4"/>
<name>A0A4C1UCL4_EUMVA</name>
<reference evidence="2 3" key="1">
    <citation type="journal article" date="2019" name="Commun. Biol.">
        <title>The bagworm genome reveals a unique fibroin gene that provides high tensile strength.</title>
        <authorList>
            <person name="Kono N."/>
            <person name="Nakamura H."/>
            <person name="Ohtoshi R."/>
            <person name="Tomita M."/>
            <person name="Numata K."/>
            <person name="Arakawa K."/>
        </authorList>
    </citation>
    <scope>NUCLEOTIDE SEQUENCE [LARGE SCALE GENOMIC DNA]</scope>
</reference>